<dbReference type="PANTHER" id="PTHR12150:SF13">
    <property type="entry name" value="METHYLTRANSFERASE C9ORF114-RELATED"/>
    <property type="match status" value="1"/>
</dbReference>
<dbReference type="Pfam" id="PF02598">
    <property type="entry name" value="Methyltrn_RNA_3"/>
    <property type="match status" value="1"/>
</dbReference>
<proteinExistence type="predicted"/>
<gene>
    <name evidence="1" type="ORF">B9Q01_03705</name>
</gene>
<organism evidence="1 2">
    <name type="scientific">Candidatus Marsarchaeota G1 archaeon OSP_D</name>
    <dbReference type="NCBI Taxonomy" id="1978155"/>
    <lineage>
        <taxon>Archaea</taxon>
        <taxon>Candidatus Marsarchaeota</taxon>
        <taxon>Candidatus Marsarchaeota group 1</taxon>
    </lineage>
</organism>
<dbReference type="AlphaFoldDB" id="A0A2R6ABF2"/>
<dbReference type="EMBL" id="NEXC01000016">
    <property type="protein sequence ID" value="PSN83732.1"/>
    <property type="molecule type" value="Genomic_DNA"/>
</dbReference>
<evidence type="ECO:0008006" key="3">
    <source>
        <dbReference type="Google" id="ProtNLM"/>
    </source>
</evidence>
<comment type="caution">
    <text evidence="1">The sequence shown here is derived from an EMBL/GenBank/DDBJ whole genome shotgun (WGS) entry which is preliminary data.</text>
</comment>
<dbReference type="Gene3D" id="3.40.1280.10">
    <property type="match status" value="1"/>
</dbReference>
<evidence type="ECO:0000313" key="2">
    <source>
        <dbReference type="Proteomes" id="UP000240880"/>
    </source>
</evidence>
<dbReference type="Gene3D" id="2.40.50.140">
    <property type="entry name" value="Nucleic acid-binding proteins"/>
    <property type="match status" value="1"/>
</dbReference>
<evidence type="ECO:0000313" key="1">
    <source>
        <dbReference type="EMBL" id="PSN83732.1"/>
    </source>
</evidence>
<dbReference type="InterPro" id="IPR003750">
    <property type="entry name" value="Put_MeTrfase-C9orf114-like"/>
</dbReference>
<sequence length="268" mass="30466">MFVSKGVSKISVVLPISVIWSRPHLREKTVKFAEILRSCCIFRVHTLFLFNDTSKKAKEEASLIATYLLAPPYLKKYFPHTSLLRYVGVAPPIKTPLHTVSDNPESALSEPLRVGRVVSCDERVCLLDVGFKTPLPLIQKKKFSVGDLVYVKVVKTRNSYALREIEAKHELVYLGPQLVFLDRVSDLRAKDFVLVELTRKGEDFPKLSQSLPRKNTLVFLGSQEKDPSELYNLNFHYKINVIPKQGVETVRSEEALLIGLSLLSWQLE</sequence>
<dbReference type="InterPro" id="IPR012340">
    <property type="entry name" value="NA-bd_OB-fold"/>
</dbReference>
<accession>A0A2R6ABF2</accession>
<name>A0A2R6ABF2_9ARCH</name>
<dbReference type="PANTHER" id="PTHR12150">
    <property type="entry name" value="CLASS IV SAM-BINDING METHYLTRANSFERASE-RELATED"/>
    <property type="match status" value="1"/>
</dbReference>
<dbReference type="SUPFAM" id="SSF75217">
    <property type="entry name" value="alpha/beta knot"/>
    <property type="match status" value="1"/>
</dbReference>
<protein>
    <recommendedName>
        <fullName evidence="3">RNA-binding protein</fullName>
    </recommendedName>
</protein>
<dbReference type="InterPro" id="IPR029028">
    <property type="entry name" value="Alpha/beta_knot_MTases"/>
</dbReference>
<dbReference type="Proteomes" id="UP000240880">
    <property type="component" value="Unassembled WGS sequence"/>
</dbReference>
<reference evidence="1 2" key="1">
    <citation type="submission" date="2017-04" db="EMBL/GenBank/DDBJ databases">
        <title>Novel microbial lineages endemic to geothermal iron-oxide mats fill important gaps in the evolutionary history of Archaea.</title>
        <authorList>
            <person name="Jay Z.J."/>
            <person name="Beam J.P."/>
            <person name="Dlakic M."/>
            <person name="Rusch D.B."/>
            <person name="Kozubal M.A."/>
            <person name="Inskeep W.P."/>
        </authorList>
    </citation>
    <scope>NUCLEOTIDE SEQUENCE [LARGE SCALE GENOMIC DNA]</scope>
    <source>
        <strain evidence="1">OSP_D</strain>
    </source>
</reference>
<dbReference type="InterPro" id="IPR029026">
    <property type="entry name" value="tRNA_m1G_MTases_N"/>
</dbReference>